<accession>A0A8X6UJS3</accession>
<proteinExistence type="predicted"/>
<evidence type="ECO:0000313" key="2">
    <source>
        <dbReference type="Proteomes" id="UP000887013"/>
    </source>
</evidence>
<organism evidence="1 2">
    <name type="scientific">Nephila pilipes</name>
    <name type="common">Giant wood spider</name>
    <name type="synonym">Nephila maculata</name>
    <dbReference type="NCBI Taxonomy" id="299642"/>
    <lineage>
        <taxon>Eukaryota</taxon>
        <taxon>Metazoa</taxon>
        <taxon>Ecdysozoa</taxon>
        <taxon>Arthropoda</taxon>
        <taxon>Chelicerata</taxon>
        <taxon>Arachnida</taxon>
        <taxon>Araneae</taxon>
        <taxon>Araneomorphae</taxon>
        <taxon>Entelegynae</taxon>
        <taxon>Araneoidea</taxon>
        <taxon>Nephilidae</taxon>
        <taxon>Nephila</taxon>
    </lineage>
</organism>
<protein>
    <submittedName>
        <fullName evidence="1">Uncharacterized protein</fullName>
    </submittedName>
</protein>
<dbReference type="Proteomes" id="UP000887013">
    <property type="component" value="Unassembled WGS sequence"/>
</dbReference>
<keyword evidence="2" id="KW-1185">Reference proteome</keyword>
<name>A0A8X6UJS3_NEPPI</name>
<sequence length="83" mass="10075">MRIHFIDEELDLLEERLEKLERVWGYEMILLFMKGIKLWKFLKNCWEFEMAVSYNSFGKICNELSDNYSLAKQRSRFVGEDLS</sequence>
<dbReference type="AlphaFoldDB" id="A0A8X6UJS3"/>
<evidence type="ECO:0000313" key="1">
    <source>
        <dbReference type="EMBL" id="GFU24463.1"/>
    </source>
</evidence>
<gene>
    <name evidence="1" type="ORF">NPIL_413311</name>
</gene>
<comment type="caution">
    <text evidence="1">The sequence shown here is derived from an EMBL/GenBank/DDBJ whole genome shotgun (WGS) entry which is preliminary data.</text>
</comment>
<reference evidence="1" key="1">
    <citation type="submission" date="2020-08" db="EMBL/GenBank/DDBJ databases">
        <title>Multicomponent nature underlies the extraordinary mechanical properties of spider dragline silk.</title>
        <authorList>
            <person name="Kono N."/>
            <person name="Nakamura H."/>
            <person name="Mori M."/>
            <person name="Yoshida Y."/>
            <person name="Ohtoshi R."/>
            <person name="Malay A.D."/>
            <person name="Moran D.A.P."/>
            <person name="Tomita M."/>
            <person name="Numata K."/>
            <person name="Arakawa K."/>
        </authorList>
    </citation>
    <scope>NUCLEOTIDE SEQUENCE</scope>
</reference>
<dbReference type="EMBL" id="BMAW01081443">
    <property type="protein sequence ID" value="GFU24463.1"/>
    <property type="molecule type" value="Genomic_DNA"/>
</dbReference>